<dbReference type="HOGENOM" id="CLU_039720_0_0_9"/>
<dbReference type="InterPro" id="IPR001667">
    <property type="entry name" value="DDH_dom"/>
</dbReference>
<dbReference type="SUPFAM" id="SSF64182">
    <property type="entry name" value="DHH phosphoesterases"/>
    <property type="match status" value="1"/>
</dbReference>
<sequence length="336" mass="37862">MKKMLNKMRMKIMMNNMDSIINYIYEGDYFIVTSHISPDGDNVGSTLSMYYTLKNLGKNVYYVLDDEAPLNLRFLVEGVKIYKSNEFNMKNYSLIALDCGDKMRICVSDEIKNNASKLICIDHHASNDSYGDLNYVDIDASSTCELVYNLLVRFQQTKDINIINEDIATCLYTGLVTDTGNFSYSNVHASSFEMAKNLLVLGAQKNTIIQNIYQSNSSDYYKLLGEALKGLEIFDSKVSSIVLTQDMMNRNNISFNDVDGITTYTRDIKGIEVGILFKEKKQNEIKVSFRSKNYVDVSEIAKLFGGGGHVRAAGCTIRDSIDNAKKMVLEAVLKSI</sequence>
<proteinExistence type="predicted"/>
<dbReference type="Pfam" id="PF01368">
    <property type="entry name" value="DHH"/>
    <property type="match status" value="1"/>
</dbReference>
<gene>
    <name evidence="3" type="ordered locus">CD196_1175</name>
</gene>
<feature type="domain" description="DHHA1" evidence="2">
    <location>
        <begin position="250"/>
        <end position="331"/>
    </location>
</feature>
<evidence type="ECO:0000259" key="1">
    <source>
        <dbReference type="Pfam" id="PF01368"/>
    </source>
</evidence>
<dbReference type="Pfam" id="PF02272">
    <property type="entry name" value="DHHA1"/>
    <property type="match status" value="1"/>
</dbReference>
<dbReference type="Gene3D" id="3.90.1640.10">
    <property type="entry name" value="inorganic pyrophosphatase (n-terminal core)"/>
    <property type="match status" value="1"/>
</dbReference>
<feature type="domain" description="DDH" evidence="1">
    <location>
        <begin position="31"/>
        <end position="174"/>
    </location>
</feature>
<evidence type="ECO:0000259" key="2">
    <source>
        <dbReference type="Pfam" id="PF02272"/>
    </source>
</evidence>
<dbReference type="KEGG" id="cdc:CD196_1175"/>
<dbReference type="EMBL" id="FN538970">
    <property type="protein sequence ID" value="CBA62232.1"/>
    <property type="molecule type" value="Genomic_DNA"/>
</dbReference>
<dbReference type="InterPro" id="IPR051319">
    <property type="entry name" value="Oligoribo/pAp-PDE_c-di-AMP_PDE"/>
</dbReference>
<dbReference type="AlphaFoldDB" id="A0A0H3N5X0"/>
<dbReference type="PANTHER" id="PTHR47618:SF1">
    <property type="entry name" value="BIFUNCTIONAL OLIGORIBONUCLEASE AND PAP PHOSPHATASE NRNA"/>
    <property type="match status" value="1"/>
</dbReference>
<dbReference type="GO" id="GO:0003676">
    <property type="term" value="F:nucleic acid binding"/>
    <property type="evidence" value="ECO:0007669"/>
    <property type="project" value="InterPro"/>
</dbReference>
<organism evidence="3 4">
    <name type="scientific">Clostridioides difficile (strain CD196)</name>
    <name type="common">Peptoclostridium difficile</name>
    <dbReference type="NCBI Taxonomy" id="645462"/>
    <lineage>
        <taxon>Bacteria</taxon>
        <taxon>Bacillati</taxon>
        <taxon>Bacillota</taxon>
        <taxon>Clostridia</taxon>
        <taxon>Peptostreptococcales</taxon>
        <taxon>Peptostreptococcaceae</taxon>
        <taxon>Clostridioides</taxon>
    </lineage>
</organism>
<dbReference type="InterPro" id="IPR003156">
    <property type="entry name" value="DHHA1_dom"/>
</dbReference>
<dbReference type="Gene3D" id="3.10.310.30">
    <property type="match status" value="1"/>
</dbReference>
<protein>
    <submittedName>
        <fullName evidence="3">RNA-binding protein</fullName>
    </submittedName>
</protein>
<dbReference type="InterPro" id="IPR038763">
    <property type="entry name" value="DHH_sf"/>
</dbReference>
<evidence type="ECO:0000313" key="4">
    <source>
        <dbReference type="Proteomes" id="UP000002068"/>
    </source>
</evidence>
<accession>A0A0H3N5X0</accession>
<name>A0A0H3N5X0_CLODC</name>
<dbReference type="Proteomes" id="UP000002068">
    <property type="component" value="Chromosome"/>
</dbReference>
<dbReference type="PANTHER" id="PTHR47618">
    <property type="entry name" value="BIFUNCTIONAL OLIGORIBONUCLEASE AND PAP PHOSPHATASE NRNA"/>
    <property type="match status" value="1"/>
</dbReference>
<evidence type="ECO:0000313" key="3">
    <source>
        <dbReference type="EMBL" id="CBA62232.1"/>
    </source>
</evidence>
<reference evidence="3 4" key="1">
    <citation type="journal article" date="2009" name="Genome Biol.">
        <title>Comparative genome and phenotypic analysis of Clostridium difficile 027 strains provides insight into the evolution of a hypervirulent bacterium.</title>
        <authorList>
            <person name="Stabler R.A."/>
            <person name="He M."/>
            <person name="Dawson L."/>
            <person name="Martin M."/>
            <person name="Valiente E."/>
            <person name="Corton C."/>
            <person name="Lawley T.D."/>
            <person name="Sebaihia M."/>
            <person name="Quail M.A."/>
            <person name="Rose G."/>
            <person name="Gerding D.N."/>
            <person name="Gibert M."/>
            <person name="Popoff M.R."/>
            <person name="Parkhill J."/>
            <person name="Dougan G."/>
            <person name="Wren B.W."/>
        </authorList>
    </citation>
    <scope>NUCLEOTIDE SEQUENCE [LARGE SCALE GENOMIC DNA]</scope>
    <source>
        <strain evidence="3 4">CD196</strain>
    </source>
</reference>